<name>A0A1R4G1S4_9MICO</name>
<dbReference type="Proteomes" id="UP000195787">
    <property type="component" value="Unassembled WGS sequence"/>
</dbReference>
<evidence type="ECO:0000256" key="4">
    <source>
        <dbReference type="ARBA" id="ARBA00022729"/>
    </source>
</evidence>
<accession>A0A1R4G1S4</accession>
<evidence type="ECO:0000256" key="1">
    <source>
        <dbReference type="ARBA" id="ARBA00004196"/>
    </source>
</evidence>
<dbReference type="SUPFAM" id="SSF53850">
    <property type="entry name" value="Periplasmic binding protein-like II"/>
    <property type="match status" value="1"/>
</dbReference>
<dbReference type="AlphaFoldDB" id="A0A1R4G1S4"/>
<gene>
    <name evidence="8" type="ORF">CZ674_08165</name>
</gene>
<evidence type="ECO:0000313" key="8">
    <source>
        <dbReference type="EMBL" id="SJM62075.1"/>
    </source>
</evidence>
<feature type="signal peptide" evidence="6">
    <location>
        <begin position="1"/>
        <end position="18"/>
    </location>
</feature>
<reference evidence="8 9" key="1">
    <citation type="submission" date="2017-02" db="EMBL/GenBank/DDBJ databases">
        <authorList>
            <person name="Peterson S.W."/>
        </authorList>
    </citation>
    <scope>NUCLEOTIDE SEQUENCE [LARGE SCALE GENOMIC DNA]</scope>
    <source>
        <strain evidence="8 9">LMG 22410</strain>
    </source>
</reference>
<dbReference type="InterPro" id="IPR000914">
    <property type="entry name" value="SBP_5_dom"/>
</dbReference>
<evidence type="ECO:0000256" key="3">
    <source>
        <dbReference type="ARBA" id="ARBA00022448"/>
    </source>
</evidence>
<evidence type="ECO:0000256" key="5">
    <source>
        <dbReference type="SAM" id="Phobius"/>
    </source>
</evidence>
<keyword evidence="9" id="KW-1185">Reference proteome</keyword>
<comment type="similarity">
    <text evidence="2">Belongs to the bacterial solute-binding protein 5 family.</text>
</comment>
<evidence type="ECO:0000313" key="9">
    <source>
        <dbReference type="Proteomes" id="UP000195787"/>
    </source>
</evidence>
<dbReference type="GO" id="GO:0042597">
    <property type="term" value="C:periplasmic space"/>
    <property type="evidence" value="ECO:0007669"/>
    <property type="project" value="UniProtKB-ARBA"/>
</dbReference>
<organism evidence="8 9">
    <name type="scientific">Agrococcus casei LMG 22410</name>
    <dbReference type="NCBI Taxonomy" id="1255656"/>
    <lineage>
        <taxon>Bacteria</taxon>
        <taxon>Bacillati</taxon>
        <taxon>Actinomycetota</taxon>
        <taxon>Actinomycetes</taxon>
        <taxon>Micrococcales</taxon>
        <taxon>Microbacteriaceae</taxon>
        <taxon>Agrococcus</taxon>
    </lineage>
</organism>
<keyword evidence="3" id="KW-0813">Transport</keyword>
<dbReference type="Gene3D" id="3.10.105.10">
    <property type="entry name" value="Dipeptide-binding Protein, Domain 3"/>
    <property type="match status" value="1"/>
</dbReference>
<keyword evidence="5" id="KW-1133">Transmembrane helix</keyword>
<dbReference type="GO" id="GO:0043190">
    <property type="term" value="C:ATP-binding cassette (ABC) transporter complex"/>
    <property type="evidence" value="ECO:0007669"/>
    <property type="project" value="InterPro"/>
</dbReference>
<evidence type="ECO:0000259" key="7">
    <source>
        <dbReference type="Pfam" id="PF00496"/>
    </source>
</evidence>
<dbReference type="CDD" id="cd00995">
    <property type="entry name" value="PBP2_NikA_DppA_OppA_like"/>
    <property type="match status" value="1"/>
</dbReference>
<keyword evidence="5" id="KW-0472">Membrane</keyword>
<keyword evidence="5" id="KW-0812">Transmembrane</keyword>
<feature type="chain" id="PRO_5012910111" evidence="6">
    <location>
        <begin position="19"/>
        <end position="603"/>
    </location>
</feature>
<keyword evidence="4 6" id="KW-0732">Signal</keyword>
<dbReference type="PIRSF" id="PIRSF002741">
    <property type="entry name" value="MppA"/>
    <property type="match status" value="1"/>
</dbReference>
<proteinExistence type="inferred from homology"/>
<feature type="transmembrane region" description="Helical" evidence="5">
    <location>
        <begin position="574"/>
        <end position="594"/>
    </location>
</feature>
<dbReference type="GO" id="GO:0030313">
    <property type="term" value="C:cell envelope"/>
    <property type="evidence" value="ECO:0007669"/>
    <property type="project" value="UniProtKB-SubCell"/>
</dbReference>
<comment type="subcellular location">
    <subcellularLocation>
        <location evidence="1">Cell envelope</location>
    </subcellularLocation>
</comment>
<dbReference type="Gene3D" id="3.40.190.10">
    <property type="entry name" value="Periplasmic binding protein-like II"/>
    <property type="match status" value="1"/>
</dbReference>
<dbReference type="InterPro" id="IPR039424">
    <property type="entry name" value="SBP_5"/>
</dbReference>
<evidence type="ECO:0000256" key="2">
    <source>
        <dbReference type="ARBA" id="ARBA00005695"/>
    </source>
</evidence>
<dbReference type="GO" id="GO:1904680">
    <property type="term" value="F:peptide transmembrane transporter activity"/>
    <property type="evidence" value="ECO:0007669"/>
    <property type="project" value="TreeGrafter"/>
</dbReference>
<evidence type="ECO:0000256" key="6">
    <source>
        <dbReference type="SAM" id="SignalP"/>
    </source>
</evidence>
<feature type="domain" description="Solute-binding protein family 5" evidence="7">
    <location>
        <begin position="84"/>
        <end position="454"/>
    </location>
</feature>
<protein>
    <submittedName>
        <fullName evidence="8">Oligopeptide ABC transporter, periplasmic oligopeptide-binding protein OppA (TC 3.A.1.5.1)</fullName>
    </submittedName>
</protein>
<dbReference type="PANTHER" id="PTHR30290:SF10">
    <property type="entry name" value="PERIPLASMIC OLIGOPEPTIDE-BINDING PROTEIN-RELATED"/>
    <property type="match status" value="1"/>
</dbReference>
<dbReference type="Pfam" id="PF00496">
    <property type="entry name" value="SBP_bac_5"/>
    <property type="match status" value="1"/>
</dbReference>
<dbReference type="GO" id="GO:0015833">
    <property type="term" value="P:peptide transport"/>
    <property type="evidence" value="ECO:0007669"/>
    <property type="project" value="TreeGrafter"/>
</dbReference>
<dbReference type="InterPro" id="IPR030678">
    <property type="entry name" value="Peptide/Ni-bd"/>
</dbReference>
<dbReference type="PANTHER" id="PTHR30290">
    <property type="entry name" value="PERIPLASMIC BINDING COMPONENT OF ABC TRANSPORTER"/>
    <property type="match status" value="1"/>
</dbReference>
<dbReference type="EMBL" id="FUHU01000035">
    <property type="protein sequence ID" value="SJM62075.1"/>
    <property type="molecule type" value="Genomic_DNA"/>
</dbReference>
<sequence length="603" mass="65101">MAAAVACVFGMAPMAASATVAPLANESSDGPAVTPDSSATTLRIATSGFVDSFNPFTSIYLTPTGIFRQVYENLVQYSAEDGSPTEGLAESWETSEDGMTWTYKIREGMQWSDGEPLTAADPEWTYTQMMEVPEMGSANGGLVSSFESVEATDEHTLVITLSEPQAANPGVEIPIVPKHIWSELDNPVEYANDEGDVVGSGPFTIESYAQNQSIELAANPNFWRGAPNFERIQYVYYTNSDAMVQALRAGEIDIVTGLSPTQFDALEGQDNVVAHSGQGRRYTSLALNPGFQTADGEEFGTGSEALKDVEVRQAIRKGIDAQTLLTQVLDDQGTLATSFIPASFPDWHLSEDNPVIMDYDVEAAKAQLDDAGWTEGSDGVREKDGERLALTILIDADSPLDQASGEFLVPWMAEIGIELNVEMTDSDTISTKVTAGEYDMYFSGWSMNSDPDYQLGINTCANLPTETDGSGGTTQDGYCDPKFDALYEQQHVELDPDKRQEIVQEMLAMNYESSVQVAFWYGNQLEAYRSDRVGDFTLQPTDNGVIMNQSGYWALWSAEPLGDGSGGGGPSTGLLVAGGAAAVLVVGGVIFWMVRRKNAGDVE</sequence>